<dbReference type="Proteomes" id="UP000593565">
    <property type="component" value="Unassembled WGS sequence"/>
</dbReference>
<proteinExistence type="inferred from homology"/>
<sequence>MAPQKNKRRKLNAAGSRYNPQNFQAQEFLKLRQKCLINKSLFVDDKFPADRRSIGTGLLPLKKVDKLVWK</sequence>
<evidence type="ECO:0000256" key="1">
    <source>
        <dbReference type="ARBA" id="ARBA00007623"/>
    </source>
</evidence>
<comment type="caution">
    <text evidence="2">The sequence shown here is derived from an EMBL/GenBank/DDBJ whole genome shotgun (WGS) entry which is preliminary data.</text>
</comment>
<organism evidence="2 3">
    <name type="scientific">Ameiurus melas</name>
    <name type="common">Black bullhead</name>
    <name type="synonym">Silurus melas</name>
    <dbReference type="NCBI Taxonomy" id="219545"/>
    <lineage>
        <taxon>Eukaryota</taxon>
        <taxon>Metazoa</taxon>
        <taxon>Chordata</taxon>
        <taxon>Craniata</taxon>
        <taxon>Vertebrata</taxon>
        <taxon>Euteleostomi</taxon>
        <taxon>Actinopterygii</taxon>
        <taxon>Neopterygii</taxon>
        <taxon>Teleostei</taxon>
        <taxon>Ostariophysi</taxon>
        <taxon>Siluriformes</taxon>
        <taxon>Ictaluridae</taxon>
        <taxon>Ameiurus</taxon>
    </lineage>
</organism>
<dbReference type="InterPro" id="IPR022684">
    <property type="entry name" value="Calpain_cysteine_protease"/>
</dbReference>
<dbReference type="SUPFAM" id="SSF54001">
    <property type="entry name" value="Cysteine proteinases"/>
    <property type="match status" value="1"/>
</dbReference>
<reference evidence="2 3" key="1">
    <citation type="submission" date="2020-02" db="EMBL/GenBank/DDBJ databases">
        <title>A chromosome-scale genome assembly of the black bullhead catfish (Ameiurus melas).</title>
        <authorList>
            <person name="Wen M."/>
            <person name="Zham M."/>
            <person name="Cabau C."/>
            <person name="Klopp C."/>
            <person name="Donnadieu C."/>
            <person name="Roques C."/>
            <person name="Bouchez O."/>
            <person name="Lampietro C."/>
            <person name="Jouanno E."/>
            <person name="Herpin A."/>
            <person name="Louis A."/>
            <person name="Berthelot C."/>
            <person name="Parey E."/>
            <person name="Roest-Crollius H."/>
            <person name="Braasch I."/>
            <person name="Postlethwait J."/>
            <person name="Robinson-Rechavi M."/>
            <person name="Echchiki A."/>
            <person name="Begum T."/>
            <person name="Montfort J."/>
            <person name="Schartl M."/>
            <person name="Bobe J."/>
            <person name="Guiguen Y."/>
        </authorList>
    </citation>
    <scope>NUCLEOTIDE SEQUENCE [LARGE SCALE GENOMIC DNA]</scope>
    <source>
        <strain evidence="2">M_S1</strain>
        <tissue evidence="2">Blood</tissue>
    </source>
</reference>
<comment type="similarity">
    <text evidence="1">Belongs to the peptidase C2 family.</text>
</comment>
<keyword evidence="3" id="KW-1185">Reference proteome</keyword>
<dbReference type="GO" id="GO:0004198">
    <property type="term" value="F:calcium-dependent cysteine-type endopeptidase activity"/>
    <property type="evidence" value="ECO:0007669"/>
    <property type="project" value="InterPro"/>
</dbReference>
<name>A0A7J6AXV9_AMEME</name>
<gene>
    <name evidence="2" type="ORF">AMELA_G00073590</name>
</gene>
<dbReference type="PRINTS" id="PR00704">
    <property type="entry name" value="CALPAIN"/>
</dbReference>
<dbReference type="AlphaFoldDB" id="A0A7J6AXV9"/>
<evidence type="ECO:0000313" key="3">
    <source>
        <dbReference type="Proteomes" id="UP000593565"/>
    </source>
</evidence>
<protein>
    <submittedName>
        <fullName evidence="2">Uncharacterized protein</fullName>
    </submittedName>
</protein>
<accession>A0A7J6AXV9</accession>
<dbReference type="EMBL" id="JAAGNN010000006">
    <property type="protein sequence ID" value="KAF4087702.1"/>
    <property type="molecule type" value="Genomic_DNA"/>
</dbReference>
<dbReference type="GO" id="GO:0006508">
    <property type="term" value="P:proteolysis"/>
    <property type="evidence" value="ECO:0007669"/>
    <property type="project" value="InterPro"/>
</dbReference>
<feature type="non-terminal residue" evidence="2">
    <location>
        <position position="70"/>
    </location>
</feature>
<dbReference type="InterPro" id="IPR038765">
    <property type="entry name" value="Papain-like_cys_pep_sf"/>
</dbReference>
<evidence type="ECO:0000313" key="2">
    <source>
        <dbReference type="EMBL" id="KAF4087702.1"/>
    </source>
</evidence>